<dbReference type="PROSITE" id="PS51257">
    <property type="entry name" value="PROKAR_LIPOPROTEIN"/>
    <property type="match status" value="1"/>
</dbReference>
<keyword evidence="2" id="KW-1185">Reference proteome</keyword>
<evidence type="ECO:0000313" key="2">
    <source>
        <dbReference type="Proteomes" id="UP001458946"/>
    </source>
</evidence>
<comment type="caution">
    <text evidence="1">The sequence shown here is derived from an EMBL/GenBank/DDBJ whole genome shotgun (WGS) entry which is preliminary data.</text>
</comment>
<protein>
    <recommendedName>
        <fullName evidence="3">Lipoprotein</fullName>
    </recommendedName>
</protein>
<dbReference type="InterPro" id="IPR021454">
    <property type="entry name" value="DUF3105"/>
</dbReference>
<organism evidence="1 2">
    <name type="scientific">Deinococcus xinjiangensis</name>
    <dbReference type="NCBI Taxonomy" id="457454"/>
    <lineage>
        <taxon>Bacteria</taxon>
        <taxon>Thermotogati</taxon>
        <taxon>Deinococcota</taxon>
        <taxon>Deinococci</taxon>
        <taxon>Deinococcales</taxon>
        <taxon>Deinococcaceae</taxon>
        <taxon>Deinococcus</taxon>
    </lineage>
</organism>
<dbReference type="EMBL" id="BAABRN010000054">
    <property type="protein sequence ID" value="GAA5503548.1"/>
    <property type="molecule type" value="Genomic_DNA"/>
</dbReference>
<accession>A0ABP9VE85</accession>
<evidence type="ECO:0008006" key="3">
    <source>
        <dbReference type="Google" id="ProtNLM"/>
    </source>
</evidence>
<name>A0ABP9VE85_9DEIO</name>
<evidence type="ECO:0000313" key="1">
    <source>
        <dbReference type="EMBL" id="GAA5503548.1"/>
    </source>
</evidence>
<dbReference type="Pfam" id="PF11303">
    <property type="entry name" value="DUF3105"/>
    <property type="match status" value="1"/>
</dbReference>
<reference evidence="1 2" key="1">
    <citation type="submission" date="2024-02" db="EMBL/GenBank/DDBJ databases">
        <title>Deinococcus xinjiangensis NBRC 107630.</title>
        <authorList>
            <person name="Ichikawa N."/>
            <person name="Katano-Makiyama Y."/>
            <person name="Hidaka K."/>
        </authorList>
    </citation>
    <scope>NUCLEOTIDE SEQUENCE [LARGE SCALE GENOMIC DNA]</scope>
    <source>
        <strain evidence="1 2">NBRC 107630</strain>
    </source>
</reference>
<proteinExistence type="predicted"/>
<gene>
    <name evidence="1" type="ORF">Dxin01_03307</name>
</gene>
<dbReference type="RefSeq" id="WP_353543520.1">
    <property type="nucleotide sequence ID" value="NZ_BAABRN010000054.1"/>
</dbReference>
<dbReference type="Proteomes" id="UP001458946">
    <property type="component" value="Unassembled WGS sequence"/>
</dbReference>
<sequence>MRRAVLLLLLGLAACTPPKKEITDLRTFDYLGGDVRGGSIAYEASPPAGGPYNAFWQSCGAYTAPIYDEYAVHSLARGAVWVAYRAGLDAASLAKLGAVLATPLEVGEGDQKQKIVPKSLLAPRDNLPAPIVMTVWNAQITAQNADDERLKLFVEQFGRGDKAPEAGASCAGGFTGTR</sequence>